<keyword evidence="1" id="KW-1133">Transmembrane helix</keyword>
<keyword evidence="1" id="KW-0472">Membrane</keyword>
<feature type="transmembrane region" description="Helical" evidence="1">
    <location>
        <begin position="6"/>
        <end position="24"/>
    </location>
</feature>
<dbReference type="EMBL" id="MEUS01000001">
    <property type="protein sequence ID" value="OGC39069.1"/>
    <property type="molecule type" value="Genomic_DNA"/>
</dbReference>
<evidence type="ECO:0000313" key="3">
    <source>
        <dbReference type="Proteomes" id="UP000178270"/>
    </source>
</evidence>
<evidence type="ECO:0000256" key="1">
    <source>
        <dbReference type="SAM" id="Phobius"/>
    </source>
</evidence>
<name>A0A1F4U2H5_UNCKA</name>
<protein>
    <recommendedName>
        <fullName evidence="4">SbsA Ig-like domain-containing protein</fullName>
    </recommendedName>
</protein>
<organism evidence="2 3">
    <name type="scientific">candidate division WWE3 bacterium RBG_13_37_7</name>
    <dbReference type="NCBI Taxonomy" id="1802609"/>
    <lineage>
        <taxon>Bacteria</taxon>
        <taxon>Katanobacteria</taxon>
    </lineage>
</organism>
<accession>A0A1F4U2H5</accession>
<evidence type="ECO:0008006" key="4">
    <source>
        <dbReference type="Google" id="ProtNLM"/>
    </source>
</evidence>
<sequence length="153" mass="17566">MNKKLLLIIGFIFVILLVVFFIFFSRKGDGNITVSQFTKMMQKTSPQGETTLVKSEPENNKEIQDVFLKVELSQPVNASELQVSVSPPIEISTFVKENQPNVVWIEPKGLWDTNTKYTVTINSNQLSKQIELNFTYTPRPSSDFYMDDKPIKR</sequence>
<gene>
    <name evidence="2" type="ORF">A3K42_00675</name>
</gene>
<keyword evidence="1" id="KW-0812">Transmembrane</keyword>
<comment type="caution">
    <text evidence="2">The sequence shown here is derived from an EMBL/GenBank/DDBJ whole genome shotgun (WGS) entry which is preliminary data.</text>
</comment>
<reference evidence="2 3" key="1">
    <citation type="journal article" date="2016" name="Nat. Commun.">
        <title>Thousands of microbial genomes shed light on interconnected biogeochemical processes in an aquifer system.</title>
        <authorList>
            <person name="Anantharaman K."/>
            <person name="Brown C.T."/>
            <person name="Hug L.A."/>
            <person name="Sharon I."/>
            <person name="Castelle C.J."/>
            <person name="Probst A.J."/>
            <person name="Thomas B.C."/>
            <person name="Singh A."/>
            <person name="Wilkins M.J."/>
            <person name="Karaoz U."/>
            <person name="Brodie E.L."/>
            <person name="Williams K.H."/>
            <person name="Hubbard S.S."/>
            <person name="Banfield J.F."/>
        </authorList>
    </citation>
    <scope>NUCLEOTIDE SEQUENCE [LARGE SCALE GENOMIC DNA]</scope>
</reference>
<dbReference type="AlphaFoldDB" id="A0A1F4U2H5"/>
<dbReference type="Proteomes" id="UP000178270">
    <property type="component" value="Unassembled WGS sequence"/>
</dbReference>
<proteinExistence type="predicted"/>
<evidence type="ECO:0000313" key="2">
    <source>
        <dbReference type="EMBL" id="OGC39069.1"/>
    </source>
</evidence>